<proteinExistence type="predicted"/>
<name>A0A9E4KGC8_9GAMM</name>
<evidence type="ECO:0000256" key="1">
    <source>
        <dbReference type="SAM" id="Phobius"/>
    </source>
</evidence>
<reference evidence="4" key="1">
    <citation type="journal article" date="2021" name="Proc. Natl. Acad. Sci. U.S.A.">
        <title>Global biogeography of chemosynthetic symbionts reveals both localized and globally distributed symbiont groups. .</title>
        <authorList>
            <person name="Osvatic J.T."/>
            <person name="Wilkins L.G.E."/>
            <person name="Leibrecht L."/>
            <person name="Leray M."/>
            <person name="Zauner S."/>
            <person name="Polzin J."/>
            <person name="Camacho Y."/>
            <person name="Gros O."/>
            <person name="van Gils J.A."/>
            <person name="Eisen J.A."/>
            <person name="Petersen J.M."/>
            <person name="Yuen B."/>
        </authorList>
    </citation>
    <scope>NUCLEOTIDE SEQUENCE</scope>
    <source>
        <strain evidence="4">MAGclacostrist064TRANS</strain>
    </source>
</reference>
<dbReference type="InterPro" id="IPR019196">
    <property type="entry name" value="ABC_transp_unknown"/>
</dbReference>
<evidence type="ECO:0000313" key="4">
    <source>
        <dbReference type="EMBL" id="MCG7947816.1"/>
    </source>
</evidence>
<comment type="caution">
    <text evidence="4">The sequence shown here is derived from an EMBL/GenBank/DDBJ whole genome shotgun (WGS) entry which is preliminary data.</text>
</comment>
<dbReference type="InterPro" id="IPR055396">
    <property type="entry name" value="DUF7088"/>
</dbReference>
<feature type="domain" description="ABC-type uncharacterised transport system" evidence="2">
    <location>
        <begin position="155"/>
        <end position="377"/>
    </location>
</feature>
<dbReference type="SUPFAM" id="SSF52317">
    <property type="entry name" value="Class I glutamine amidotransferase-like"/>
    <property type="match status" value="1"/>
</dbReference>
<evidence type="ECO:0000259" key="3">
    <source>
        <dbReference type="Pfam" id="PF23357"/>
    </source>
</evidence>
<protein>
    <submittedName>
        <fullName evidence="4">GldG family protein</fullName>
    </submittedName>
</protein>
<sequence length="449" mass="49870">QKTERMMGWLRIGLNDLLFYLMMLVILVMLAWLSGRYDNQWDWTHQGSNSLSPVSIDIVQRIPGPLTVTAYVPETAKIREQLTRFIARYQHLKPDIELAFIDPLRHPDQTRRQGISLSGEVVLNYNEREERIQQLDEEQFTNALLRLSQTHTRWIAGLTGHGERDLLGQANHDLGDFGNALKQQGYQVIDIDLATTPTPPDNTALLIIPSPQRPLLEVEIARLRAYAAEGGNLLLLSEPESRIGDSLMRQLTGIKQLPGTIVDANVKELGIDNPAIALVPRYPDHKATRAFNLLTLFPQAAALAIPEQSMWSIVPLLKTLDKSWNETGALQGEIERDPLAGEEAGPLTLGVALTRQVDGEQQRIMVIGDGDFLSNSFLSNAGNQDLGLTLSRWLVGDDKLVGIPVKQASDRELHLSNLAIGVIGIGTLIVAPLLLLLFGGLMVWRRNRA</sequence>
<evidence type="ECO:0000313" key="5">
    <source>
        <dbReference type="Proteomes" id="UP000886667"/>
    </source>
</evidence>
<feature type="transmembrane region" description="Helical" evidence="1">
    <location>
        <begin position="12"/>
        <end position="33"/>
    </location>
</feature>
<dbReference type="Proteomes" id="UP000886667">
    <property type="component" value="Unassembled WGS sequence"/>
</dbReference>
<feature type="non-terminal residue" evidence="4">
    <location>
        <position position="1"/>
    </location>
</feature>
<dbReference type="InterPro" id="IPR029062">
    <property type="entry name" value="Class_I_gatase-like"/>
</dbReference>
<keyword evidence="1" id="KW-0472">Membrane</keyword>
<accession>A0A9E4KGC8</accession>
<dbReference type="Pfam" id="PF09822">
    <property type="entry name" value="ABC_transp_aux"/>
    <property type="match status" value="1"/>
</dbReference>
<feature type="domain" description="DUF7088" evidence="3">
    <location>
        <begin position="49"/>
        <end position="122"/>
    </location>
</feature>
<keyword evidence="1" id="KW-0812">Transmembrane</keyword>
<keyword evidence="1" id="KW-1133">Transmembrane helix</keyword>
<feature type="transmembrane region" description="Helical" evidence="1">
    <location>
        <begin position="418"/>
        <end position="444"/>
    </location>
</feature>
<gene>
    <name evidence="4" type="ORF">JAZ07_15850</name>
</gene>
<dbReference type="EMBL" id="JAEPCM010000566">
    <property type="protein sequence ID" value="MCG7947816.1"/>
    <property type="molecule type" value="Genomic_DNA"/>
</dbReference>
<dbReference type="AlphaFoldDB" id="A0A9E4KGC8"/>
<dbReference type="Pfam" id="PF23357">
    <property type="entry name" value="DUF7088"/>
    <property type="match status" value="1"/>
</dbReference>
<organism evidence="4 5">
    <name type="scientific">Candidatus Thiodiazotropha taylori</name>
    <dbReference type="NCBI Taxonomy" id="2792791"/>
    <lineage>
        <taxon>Bacteria</taxon>
        <taxon>Pseudomonadati</taxon>
        <taxon>Pseudomonadota</taxon>
        <taxon>Gammaproteobacteria</taxon>
        <taxon>Chromatiales</taxon>
        <taxon>Sedimenticolaceae</taxon>
        <taxon>Candidatus Thiodiazotropha</taxon>
    </lineage>
</organism>
<evidence type="ECO:0000259" key="2">
    <source>
        <dbReference type="Pfam" id="PF09822"/>
    </source>
</evidence>